<reference evidence="4" key="1">
    <citation type="submission" date="2021-05" db="EMBL/GenBank/DDBJ databases">
        <title>A free-living protist that lacks canonical eukaryotic 1 DNA replication and segregation systems.</title>
        <authorList>
            <person name="Salas-Leiva D.E."/>
            <person name="Tromer E.C."/>
            <person name="Curtis B.A."/>
            <person name="Jerlstrom-Hultqvist J."/>
            <person name="Kolisko M."/>
            <person name="Yi Z."/>
            <person name="Salas-Leiva J.S."/>
            <person name="Gallot-Lavallee L."/>
            <person name="Kops G.J.P.L."/>
            <person name="Archibald J.M."/>
            <person name="Simpson A.G.B."/>
            <person name="Roger A.J."/>
        </authorList>
    </citation>
    <scope>NUCLEOTIDE SEQUENCE</scope>
    <source>
        <strain evidence="4">BICM</strain>
    </source>
</reference>
<dbReference type="GO" id="GO:0004077">
    <property type="term" value="F:biotin--[biotin carboxyl-carrier protein] ligase activity"/>
    <property type="evidence" value="ECO:0007669"/>
    <property type="project" value="InterPro"/>
</dbReference>
<dbReference type="Proteomes" id="UP000717585">
    <property type="component" value="Unassembled WGS sequence"/>
</dbReference>
<dbReference type="OrthoDB" id="16525at2759"/>
<dbReference type="SUPFAM" id="SSF55681">
    <property type="entry name" value="Class II aaRS and biotin synthetases"/>
    <property type="match status" value="1"/>
</dbReference>
<evidence type="ECO:0000259" key="3">
    <source>
        <dbReference type="PROSITE" id="PS51733"/>
    </source>
</evidence>
<keyword evidence="2 4" id="KW-0436">Ligase</keyword>
<dbReference type="GO" id="GO:0005737">
    <property type="term" value="C:cytoplasm"/>
    <property type="evidence" value="ECO:0007669"/>
    <property type="project" value="TreeGrafter"/>
</dbReference>
<dbReference type="InterPro" id="IPR004408">
    <property type="entry name" value="Biotin_CoA_COase_ligase"/>
</dbReference>
<dbReference type="NCBIfam" id="TIGR00121">
    <property type="entry name" value="birA_ligase"/>
    <property type="match status" value="1"/>
</dbReference>
<dbReference type="EMBL" id="JAHDYR010000066">
    <property type="protein sequence ID" value="KAG9390294.1"/>
    <property type="molecule type" value="Genomic_DNA"/>
</dbReference>
<evidence type="ECO:0000313" key="5">
    <source>
        <dbReference type="Proteomes" id="UP000717585"/>
    </source>
</evidence>
<organism evidence="4 5">
    <name type="scientific">Carpediemonas membranifera</name>
    <dbReference type="NCBI Taxonomy" id="201153"/>
    <lineage>
        <taxon>Eukaryota</taxon>
        <taxon>Metamonada</taxon>
        <taxon>Carpediemonas-like organisms</taxon>
        <taxon>Carpediemonas</taxon>
    </lineage>
</organism>
<keyword evidence="5" id="KW-1185">Reference proteome</keyword>
<evidence type="ECO:0000256" key="1">
    <source>
        <dbReference type="ARBA" id="ARBA00009934"/>
    </source>
</evidence>
<dbReference type="Gene3D" id="3.30.930.10">
    <property type="entry name" value="Bira Bifunctional Protein, Domain 2"/>
    <property type="match status" value="1"/>
</dbReference>
<name>A0A8J6DXJ8_9EUKA</name>
<dbReference type="PANTHER" id="PTHR12835:SF5">
    <property type="entry name" value="BIOTIN--PROTEIN LIGASE"/>
    <property type="match status" value="1"/>
</dbReference>
<evidence type="ECO:0000313" key="4">
    <source>
        <dbReference type="EMBL" id="KAG9390294.1"/>
    </source>
</evidence>
<feature type="domain" description="BPL/LPL catalytic" evidence="3">
    <location>
        <begin position="5"/>
        <end position="189"/>
    </location>
</feature>
<dbReference type="InterPro" id="IPR045864">
    <property type="entry name" value="aa-tRNA-synth_II/BPL/LPL"/>
</dbReference>
<gene>
    <name evidence="4" type="ORF">J8273_8334</name>
</gene>
<dbReference type="AlphaFoldDB" id="A0A8J6DXJ8"/>
<protein>
    <submittedName>
        <fullName evidence="4">Biotin--acetyl-CoA-carboxylase ligase</fullName>
    </submittedName>
</protein>
<accession>A0A8J6DXJ8</accession>
<dbReference type="PANTHER" id="PTHR12835">
    <property type="entry name" value="BIOTIN PROTEIN LIGASE"/>
    <property type="match status" value="1"/>
</dbReference>
<sequence length="250" mass="27616">MHSGDILEPKIQSLEGFGQIYTFDTIDSTQIFTRQYAAELPSPCAVTARQQTRGHGRKNRAWRSPLGCLCFSQLATVTPQVKDVLFCLSPMICVSIVKYLRTLPNSCDISVKWPNDIYVNRQKLCGLLADAISCGNEVMVVVGVGINVSNRDDPPGSACLESVLGTKINMAELLATLVKLIDDLLRAPMSVEDLVAQNSDLMCESFFTLPNDETMYRVVKLTRDGGVVTQVGQVGRDKLHDAEWHFDDDT</sequence>
<comment type="similarity">
    <text evidence="1">Belongs to the biotin--protein ligase family.</text>
</comment>
<proteinExistence type="inferred from homology"/>
<dbReference type="InterPro" id="IPR004143">
    <property type="entry name" value="BPL_LPL_catalytic"/>
</dbReference>
<dbReference type="CDD" id="cd16442">
    <property type="entry name" value="BPL"/>
    <property type="match status" value="1"/>
</dbReference>
<comment type="caution">
    <text evidence="4">The sequence shown here is derived from an EMBL/GenBank/DDBJ whole genome shotgun (WGS) entry which is preliminary data.</text>
</comment>
<evidence type="ECO:0000256" key="2">
    <source>
        <dbReference type="ARBA" id="ARBA00022598"/>
    </source>
</evidence>
<dbReference type="PROSITE" id="PS51733">
    <property type="entry name" value="BPL_LPL_CATALYTIC"/>
    <property type="match status" value="1"/>
</dbReference>
<dbReference type="Pfam" id="PF03099">
    <property type="entry name" value="BPL_LplA_LipB"/>
    <property type="match status" value="1"/>
</dbReference>